<name>A0AAN9S2J9_PSOTE</name>
<gene>
    <name evidence="2" type="ORF">VNO78_23013</name>
</gene>
<dbReference type="GO" id="GO:0005829">
    <property type="term" value="C:cytosol"/>
    <property type="evidence" value="ECO:0007669"/>
    <property type="project" value="TreeGrafter"/>
</dbReference>
<proteinExistence type="predicted"/>
<dbReference type="InterPro" id="IPR029058">
    <property type="entry name" value="AB_hydrolase_fold"/>
</dbReference>
<evidence type="ECO:0000313" key="2">
    <source>
        <dbReference type="EMBL" id="KAK7388204.1"/>
    </source>
</evidence>
<reference evidence="2 3" key="1">
    <citation type="submission" date="2024-01" db="EMBL/GenBank/DDBJ databases">
        <title>The genomes of 5 underutilized Papilionoideae crops provide insights into root nodulation and disease resistanc.</title>
        <authorList>
            <person name="Jiang F."/>
        </authorList>
    </citation>
    <scope>NUCLEOTIDE SEQUENCE [LARGE SCALE GENOMIC DNA]</scope>
    <source>
        <strain evidence="2">DUOXIRENSHENG_FW03</strain>
        <tissue evidence="2">Leaves</tissue>
    </source>
</reference>
<accession>A0AAN9S2J9</accession>
<evidence type="ECO:0000259" key="1">
    <source>
        <dbReference type="Pfam" id="PF12146"/>
    </source>
</evidence>
<organism evidence="2 3">
    <name type="scientific">Psophocarpus tetragonolobus</name>
    <name type="common">Winged bean</name>
    <name type="synonym">Dolichos tetragonolobus</name>
    <dbReference type="NCBI Taxonomy" id="3891"/>
    <lineage>
        <taxon>Eukaryota</taxon>
        <taxon>Viridiplantae</taxon>
        <taxon>Streptophyta</taxon>
        <taxon>Embryophyta</taxon>
        <taxon>Tracheophyta</taxon>
        <taxon>Spermatophyta</taxon>
        <taxon>Magnoliopsida</taxon>
        <taxon>eudicotyledons</taxon>
        <taxon>Gunneridae</taxon>
        <taxon>Pentapetalae</taxon>
        <taxon>rosids</taxon>
        <taxon>fabids</taxon>
        <taxon>Fabales</taxon>
        <taxon>Fabaceae</taxon>
        <taxon>Papilionoideae</taxon>
        <taxon>50 kb inversion clade</taxon>
        <taxon>NPAAA clade</taxon>
        <taxon>indigoferoid/millettioid clade</taxon>
        <taxon>Phaseoleae</taxon>
        <taxon>Psophocarpus</taxon>
    </lineage>
</organism>
<protein>
    <recommendedName>
        <fullName evidence="1">Serine aminopeptidase S33 domain-containing protein</fullName>
    </recommendedName>
</protein>
<dbReference type="AlphaFoldDB" id="A0AAN9S2J9"/>
<feature type="domain" description="Serine aminopeptidase S33" evidence="1">
    <location>
        <begin position="80"/>
        <end position="190"/>
    </location>
</feature>
<dbReference type="Gene3D" id="3.40.50.1820">
    <property type="entry name" value="alpha/beta hydrolase"/>
    <property type="match status" value="1"/>
</dbReference>
<keyword evidence="3" id="KW-1185">Reference proteome</keyword>
<dbReference type="InterPro" id="IPR022742">
    <property type="entry name" value="Hydrolase_4"/>
</dbReference>
<dbReference type="SUPFAM" id="SSF53474">
    <property type="entry name" value="alpha/beta-Hydrolases"/>
    <property type="match status" value="1"/>
</dbReference>
<dbReference type="PANTHER" id="PTHR42886:SF53">
    <property type="entry name" value="ALPHA_BETA-HYDROLASES SUPERFAMILY PROTEIN"/>
    <property type="match status" value="1"/>
</dbReference>
<comment type="caution">
    <text evidence="2">The sequence shown here is derived from an EMBL/GenBank/DDBJ whole genome shotgun (WGS) entry which is preliminary data.</text>
</comment>
<dbReference type="FunFam" id="3.40.50.1820:FF:000170">
    <property type="entry name" value="Alpha/beta-Hydrolases superfamily protein"/>
    <property type="match status" value="1"/>
</dbReference>
<dbReference type="PANTHER" id="PTHR42886">
    <property type="entry name" value="RE40534P-RELATED"/>
    <property type="match status" value="1"/>
</dbReference>
<evidence type="ECO:0000313" key="3">
    <source>
        <dbReference type="Proteomes" id="UP001386955"/>
    </source>
</evidence>
<sequence>MITVLTGLIRNLSPKVFEFRKLLQPIYSEFSRKPVCISTKNPSLKMTQATQNPSQQQKQKVIITNKCGNKIVGILHESATKEIVILCHGLRSTKEDNIMTNLAASLENAGISSFRFDFTGNGESEGSFEFGHYWREVEDLHDVVQHFHRENRIVIAIIGHSKGGSVVLLYASKYYDIKAVVNLSGRYDLKAGLEERLGKDYLEIIRRDGFIDVMQSGIHFILLYYHLRTSAIEGNFDYRVTKESLMDRLDTNMHEACLQIDKTCRVLTVHGSSDTVIPVEDASEFAKIIPNHELHIIEGADHSYTNHQDELASVVVNCIKETLLHDKGTSSYLC</sequence>
<dbReference type="EMBL" id="JAYMYS010000006">
    <property type="protein sequence ID" value="KAK7388204.1"/>
    <property type="molecule type" value="Genomic_DNA"/>
</dbReference>
<dbReference type="Proteomes" id="UP001386955">
    <property type="component" value="Unassembled WGS sequence"/>
</dbReference>
<dbReference type="Pfam" id="PF12146">
    <property type="entry name" value="Hydrolase_4"/>
    <property type="match status" value="1"/>
</dbReference>